<feature type="compositionally biased region" description="Basic and acidic residues" evidence="4">
    <location>
        <begin position="120"/>
        <end position="133"/>
    </location>
</feature>
<feature type="region of interest" description="Disordered" evidence="4">
    <location>
        <begin position="120"/>
        <end position="153"/>
    </location>
</feature>
<organism evidence="6 7">
    <name type="scientific">Rubroshorea leprosula</name>
    <dbReference type="NCBI Taxonomy" id="152421"/>
    <lineage>
        <taxon>Eukaryota</taxon>
        <taxon>Viridiplantae</taxon>
        <taxon>Streptophyta</taxon>
        <taxon>Embryophyta</taxon>
        <taxon>Tracheophyta</taxon>
        <taxon>Spermatophyta</taxon>
        <taxon>Magnoliopsida</taxon>
        <taxon>eudicotyledons</taxon>
        <taxon>Gunneridae</taxon>
        <taxon>Pentapetalae</taxon>
        <taxon>rosids</taxon>
        <taxon>malvids</taxon>
        <taxon>Malvales</taxon>
        <taxon>Dipterocarpaceae</taxon>
        <taxon>Rubroshorea</taxon>
    </lineage>
</organism>
<dbReference type="Gene3D" id="3.60.10.10">
    <property type="entry name" value="Endonuclease/exonuclease/phosphatase"/>
    <property type="match status" value="1"/>
</dbReference>
<keyword evidence="7" id="KW-1185">Reference proteome</keyword>
<dbReference type="InterPro" id="IPR023213">
    <property type="entry name" value="CAT-like_dom_sf"/>
</dbReference>
<dbReference type="Gene3D" id="3.30.559.10">
    <property type="entry name" value="Chloramphenicol acetyltransferase-like domain"/>
    <property type="match status" value="3"/>
</dbReference>
<evidence type="ECO:0000313" key="6">
    <source>
        <dbReference type="EMBL" id="GKV27959.1"/>
    </source>
</evidence>
<evidence type="ECO:0000256" key="2">
    <source>
        <dbReference type="ARBA" id="ARBA00022679"/>
    </source>
</evidence>
<dbReference type="Pfam" id="PF02458">
    <property type="entry name" value="Transferase"/>
    <property type="match status" value="2"/>
</dbReference>
<feature type="region of interest" description="Disordered" evidence="4">
    <location>
        <begin position="181"/>
        <end position="204"/>
    </location>
</feature>
<dbReference type="EMBL" id="BPVZ01000078">
    <property type="protein sequence ID" value="GKV27959.1"/>
    <property type="molecule type" value="Genomic_DNA"/>
</dbReference>
<dbReference type="Proteomes" id="UP001054252">
    <property type="component" value="Unassembled WGS sequence"/>
</dbReference>
<evidence type="ECO:0000256" key="1">
    <source>
        <dbReference type="ARBA" id="ARBA00009861"/>
    </source>
</evidence>
<feature type="compositionally biased region" description="Acidic residues" evidence="4">
    <location>
        <begin position="325"/>
        <end position="342"/>
    </location>
</feature>
<dbReference type="PANTHER" id="PTHR31623:SF17">
    <property type="entry name" value="F21J9.9"/>
    <property type="match status" value="1"/>
</dbReference>
<protein>
    <recommendedName>
        <fullName evidence="5">Reverse transcriptase domain-containing protein</fullName>
    </recommendedName>
</protein>
<keyword evidence="2" id="KW-0808">Transferase</keyword>
<feature type="region of interest" description="Disordered" evidence="4">
    <location>
        <begin position="374"/>
        <end position="400"/>
    </location>
</feature>
<accession>A0AAV5KTU8</accession>
<dbReference type="InterPro" id="IPR000477">
    <property type="entry name" value="RT_dom"/>
</dbReference>
<feature type="domain" description="Reverse transcriptase" evidence="5">
    <location>
        <begin position="892"/>
        <end position="1140"/>
    </location>
</feature>
<dbReference type="CDD" id="cd01650">
    <property type="entry name" value="RT_nLTR_like"/>
    <property type="match status" value="1"/>
</dbReference>
<dbReference type="Pfam" id="PF00078">
    <property type="entry name" value="RVT_1"/>
    <property type="match status" value="1"/>
</dbReference>
<dbReference type="PROSITE" id="PS50878">
    <property type="entry name" value="RT_POL"/>
    <property type="match status" value="1"/>
</dbReference>
<gene>
    <name evidence="6" type="ORF">SLEP1_g37069</name>
</gene>
<name>A0AAV5KTU8_9ROSI</name>
<dbReference type="PANTHER" id="PTHR31623">
    <property type="entry name" value="F21J9.9"/>
    <property type="match status" value="1"/>
</dbReference>
<dbReference type="InterPro" id="IPR043502">
    <property type="entry name" value="DNA/RNA_pol_sf"/>
</dbReference>
<dbReference type="SUPFAM" id="SSF56672">
    <property type="entry name" value="DNA/RNA polymerases"/>
    <property type="match status" value="1"/>
</dbReference>
<comment type="caution">
    <text evidence="6">The sequence shown here is derived from an EMBL/GenBank/DDBJ whole genome shotgun (WGS) entry which is preliminary data.</text>
</comment>
<dbReference type="SUPFAM" id="SSF56219">
    <property type="entry name" value="DNase I-like"/>
    <property type="match status" value="1"/>
</dbReference>
<evidence type="ECO:0000313" key="7">
    <source>
        <dbReference type="Proteomes" id="UP001054252"/>
    </source>
</evidence>
<proteinExistence type="inferred from homology"/>
<evidence type="ECO:0000256" key="4">
    <source>
        <dbReference type="SAM" id="MobiDB-lite"/>
    </source>
</evidence>
<dbReference type="InterPro" id="IPR036691">
    <property type="entry name" value="Endo/exonu/phosph_ase_sf"/>
</dbReference>
<dbReference type="GO" id="GO:0016746">
    <property type="term" value="F:acyltransferase activity"/>
    <property type="evidence" value="ECO:0007669"/>
    <property type="project" value="UniProtKB-KW"/>
</dbReference>
<feature type="compositionally biased region" description="Basic and acidic residues" evidence="4">
    <location>
        <begin position="144"/>
        <end position="153"/>
    </location>
</feature>
<evidence type="ECO:0000259" key="5">
    <source>
        <dbReference type="PROSITE" id="PS50878"/>
    </source>
</evidence>
<evidence type="ECO:0000256" key="3">
    <source>
        <dbReference type="ARBA" id="ARBA00023315"/>
    </source>
</evidence>
<sequence length="1639" mass="186813">MATVRGGRGQHGNGNGKSSIGFKEFVNRLPAFDKGLLKQCVSYHFYNFPDDWGAKNLFFFIRKTVKAGRLWDIFIPSRRDRRGNRYGFARFLDARNEREMKKQLENIWIGNHRVIFNPAEERREEKGRTESRQKNSTMLPLSEESTKVDEGRRQAPKLTYAQCLLQQNDKAKCRIIENKGPTPSEAKGFPRNANREPNKVPSPGGVKYKKVIELKGTDKAEENLMKCAVGVVLSPSVIPNLPEIFFNEGYPSTKIAPMGDAARILVSTKSKSVLNEEFVLKVKNSIFHITLVEENWRTDPWWLKKVESSNRESDACSSAFNFNDESSEVDGDYSNGPEEDEIQTPFRDVNNINCSDKLCVSKTFVEVCKANRGAQSNHDCGKQSEAHGGSQTSGGHTSESRVPALDNWIAQVAAQSGSPIGSERKTHLASNKKEMDQEECGIQVNASGPQVNVSPNKSLNTPREVRMDSMKLVTGTKRGRRRKVLNQPANFNGKASKGSLSDSDIVCNNKRIKEGLILDEAKKMLEFGSKLGIETRNREDQILESFRQMEERDRQGSALAIYGLWGEKKQKCCIVNVYASCNRNEREETWAKLLRMIEEEEGYWCIAGDFNSVRSAEERRGRSEYSRNREDLNGFIETAGLVDLPLTRRRFTWYKGDGSAMSRSISDHCPVILKKVNSDWGPKPFRVLNCWDQHPDFIRVVEENWNSTKVEGWKGFVCKEKFKHKNEDIEISEEDILMRKEGFNELWEAWKRREVAWKQKTKLDWVQQGDANSKLFHRIASSNRLRKLIRGIHKDNSWVEEPSSVKKEVRQYFQKIFQEEQWDRPKLDGLQFKQLDDEDRAWLERDVSVEEVKQAVWECGGDKSPGPDGFSFHLIRTCWRVIEKDIVDFVQEFSKNGKLVKGLNSSFIVLVPKKSNPVELKDYRPISLISSLYKIISKVLANRIKKVLPKVISETQSAFLGGRQITDGILILNEVAEEIRRKKASSFMFKEDFEKAYDSSISILVNGSPTDEFKMERGIRQGDPIAPFLFLIVAEGLNILIESATRKGLFQGIDVGPHGLNISHLQFADDTVIMGKANTSNINVVKGILRWFELISGLKINFNKSVLYSFYAPDEWRRTAAAMLNCKSGSLPFTYLGMPIGDVMCRRKAWVPVIENFNRKLAVWKAKCLSIGGRVTLLRSEGGLGVPDIENRNIALLGKWWDRFGKEENSLWKKVIVDKYYGGGMEWDIEHTEARNVSTLWRNIVALGTEGGNVTIMEMGHYSNGSRSLEHSWRREPFGRERDEEQRLNQILLGEVVQSSQPDRRSWSFDTGNGYTIDMKIDIEVISKEAISPSSPTAVHLRRYQLSFLDQFNSPVFMPLVMFYSRENCTSNVEQCVHFVEAKGNCCLSDILNCRDPSANNYFFPLELDDATAAELPTMVQLTFFECGGLAVSLGMSHKPRAQSVKENIMTKRIVFNARFMASTQTETDRVSEIYTIGQTVNLRSQMDPPLSNRYFGNIYVSTFTVPWRASEGGFHGIVKQIRDATRKVNSELVKKLVQRTVDECLYLLTNPAVDSVNSEVVHLHFTSLCRFPMYEVHFGWGKLVWVGSTRWVFKNLICFFDTRSGDGIEAWINLKEVDMAKFQSDEDFLSYASLSSNV</sequence>
<comment type="similarity">
    <text evidence="1">Belongs to the plant acyltransferase family.</text>
</comment>
<keyword evidence="3" id="KW-0012">Acyltransferase</keyword>
<feature type="compositionally biased region" description="Low complexity" evidence="4">
    <location>
        <begin position="387"/>
        <end position="397"/>
    </location>
</feature>
<feature type="region of interest" description="Disordered" evidence="4">
    <location>
        <begin position="316"/>
        <end position="342"/>
    </location>
</feature>
<reference evidence="6 7" key="1">
    <citation type="journal article" date="2021" name="Commun. Biol.">
        <title>The genome of Shorea leprosula (Dipterocarpaceae) highlights the ecological relevance of drought in aseasonal tropical rainforests.</title>
        <authorList>
            <person name="Ng K.K.S."/>
            <person name="Kobayashi M.J."/>
            <person name="Fawcett J.A."/>
            <person name="Hatakeyama M."/>
            <person name="Paape T."/>
            <person name="Ng C.H."/>
            <person name="Ang C.C."/>
            <person name="Tnah L.H."/>
            <person name="Lee C.T."/>
            <person name="Nishiyama T."/>
            <person name="Sese J."/>
            <person name="O'Brien M.J."/>
            <person name="Copetti D."/>
            <person name="Mohd Noor M.I."/>
            <person name="Ong R.C."/>
            <person name="Putra M."/>
            <person name="Sireger I.Z."/>
            <person name="Indrioko S."/>
            <person name="Kosugi Y."/>
            <person name="Izuno A."/>
            <person name="Isagi Y."/>
            <person name="Lee S.L."/>
            <person name="Shimizu K.K."/>
        </authorList>
    </citation>
    <scope>NUCLEOTIDE SEQUENCE [LARGE SCALE GENOMIC DNA]</scope>
    <source>
        <strain evidence="6">214</strain>
    </source>
</reference>